<name>A0A811T9T9_9EURY</name>
<dbReference type="EMBL" id="CAJHIR010000013">
    <property type="protein sequence ID" value="CAD6492422.1"/>
    <property type="molecule type" value="Genomic_DNA"/>
</dbReference>
<sequence length="81" mass="9653">MLQHSFVGKTTKRYGINYSKSQIEDVLQNPEKVEDSRKNRKIAQKQVNSKHLIRVIYKEKDNDLVSITFCPARRKRYEDKL</sequence>
<accession>A0A811T9T9</accession>
<evidence type="ECO:0008006" key="3">
    <source>
        <dbReference type="Google" id="ProtNLM"/>
    </source>
</evidence>
<gene>
    <name evidence="1" type="ORF">LAKADJCE_00310</name>
</gene>
<evidence type="ECO:0000313" key="1">
    <source>
        <dbReference type="EMBL" id="CAD6492422.1"/>
    </source>
</evidence>
<comment type="caution">
    <text evidence="1">The sequence shown here is derived from an EMBL/GenBank/DDBJ whole genome shotgun (WGS) entry which is preliminary data.</text>
</comment>
<proteinExistence type="predicted"/>
<organism evidence="1 2">
    <name type="scientific">Candidatus Argoarchaeum ethanivorans</name>
    <dbReference type="NCBI Taxonomy" id="2608793"/>
    <lineage>
        <taxon>Archaea</taxon>
        <taxon>Methanobacteriati</taxon>
        <taxon>Methanobacteriota</taxon>
        <taxon>Stenosarchaea group</taxon>
        <taxon>Methanomicrobia</taxon>
        <taxon>Methanosarcinales</taxon>
        <taxon>Methanosarcinales incertae sedis</taxon>
        <taxon>GOM Arc I cluster</taxon>
        <taxon>Candidatus Argoarchaeum</taxon>
    </lineage>
</organism>
<protein>
    <recommendedName>
        <fullName evidence="3">DUF4258 domain-containing protein</fullName>
    </recommendedName>
</protein>
<evidence type="ECO:0000313" key="2">
    <source>
        <dbReference type="Proteomes" id="UP000612009"/>
    </source>
</evidence>
<reference evidence="1" key="1">
    <citation type="submission" date="2020-10" db="EMBL/GenBank/DDBJ databases">
        <authorList>
            <person name="Hahn C.J."/>
            <person name="Laso-Perez R."/>
            <person name="Vulcano F."/>
            <person name="Vaziourakis K.-M."/>
            <person name="Stokke R."/>
            <person name="Steen I.H."/>
            <person name="Teske A."/>
            <person name="Boetius A."/>
            <person name="Liebeke M."/>
            <person name="Amann R."/>
            <person name="Knittel K."/>
        </authorList>
    </citation>
    <scope>NUCLEOTIDE SEQUENCE</scope>
    <source>
        <strain evidence="1">Gfbio:e3339647-f889-4370-9287-4fb5cb688e4c:AG392J18_GoMArc1</strain>
    </source>
</reference>
<dbReference type="Proteomes" id="UP000612009">
    <property type="component" value="Unassembled WGS sequence"/>
</dbReference>
<dbReference type="AlphaFoldDB" id="A0A811T9T9"/>